<dbReference type="Proteomes" id="UP000008672">
    <property type="component" value="Unassembled WGS sequence"/>
</dbReference>
<feature type="domain" description="Neurotransmitter-gated ion-channel transmembrane" evidence="29">
    <location>
        <begin position="205"/>
        <end position="432"/>
    </location>
</feature>
<dbReference type="AlphaFoldDB" id="H3BAY9"/>
<keyword evidence="13" id="KW-1071">Ligand-gated ion channel</keyword>
<evidence type="ECO:0000313" key="31">
    <source>
        <dbReference type="Proteomes" id="UP000008672"/>
    </source>
</evidence>
<evidence type="ECO:0000256" key="19">
    <source>
        <dbReference type="ARBA" id="ARBA00036634"/>
    </source>
</evidence>
<keyword evidence="9" id="KW-1015">Disulfide bond</keyword>
<dbReference type="EMBL" id="AFYH01039841">
    <property type="status" value="NOT_ANNOTATED_CDS"/>
    <property type="molecule type" value="Genomic_DNA"/>
</dbReference>
<evidence type="ECO:0000256" key="8">
    <source>
        <dbReference type="ARBA" id="ARBA00023136"/>
    </source>
</evidence>
<dbReference type="Ensembl" id="ENSLACT00000019193.1">
    <property type="protein sequence ID" value="ENSLACP00000019060.1"/>
    <property type="gene ID" value="ENSLACG00000016772.1"/>
</dbReference>
<dbReference type="EMBL" id="AFYH01039842">
    <property type="status" value="NOT_ANNOTATED_CDS"/>
    <property type="molecule type" value="Genomic_DNA"/>
</dbReference>
<dbReference type="PRINTS" id="PR01709">
    <property type="entry name" value="5HT3ARECEPTR"/>
</dbReference>
<accession>H3BAY9</accession>
<evidence type="ECO:0000256" key="25">
    <source>
        <dbReference type="ARBA" id="ARBA00080492"/>
    </source>
</evidence>
<reference evidence="30" key="3">
    <citation type="submission" date="2025-09" db="UniProtKB">
        <authorList>
            <consortium name="Ensembl"/>
        </authorList>
    </citation>
    <scope>IDENTIFICATION</scope>
</reference>
<keyword evidence="5 27" id="KW-1133">Transmembrane helix</keyword>
<dbReference type="GeneTree" id="ENSGT00940000164221"/>
<dbReference type="FunFam" id="2.70.170.10:FF:000017">
    <property type="entry name" value="5-hydroxytryptamine receptor 3A"/>
    <property type="match status" value="1"/>
</dbReference>
<comment type="catalytic activity">
    <reaction evidence="18">
        <text>Na(+)(in) = Na(+)(out)</text>
        <dbReference type="Rhea" id="RHEA:34963"/>
        <dbReference type="ChEBI" id="CHEBI:29101"/>
    </reaction>
</comment>
<evidence type="ECO:0000256" key="27">
    <source>
        <dbReference type="RuleBase" id="RU000687"/>
    </source>
</evidence>
<keyword evidence="11" id="KW-0325">Glycoprotein</keyword>
<dbReference type="InterPro" id="IPR006029">
    <property type="entry name" value="Neurotrans-gated_channel_TM"/>
</dbReference>
<dbReference type="Pfam" id="PF02932">
    <property type="entry name" value="Neur_chan_memb"/>
    <property type="match status" value="1"/>
</dbReference>
<evidence type="ECO:0000256" key="5">
    <source>
        <dbReference type="ARBA" id="ARBA00022989"/>
    </source>
</evidence>
<evidence type="ECO:0000256" key="10">
    <source>
        <dbReference type="ARBA" id="ARBA00023170"/>
    </source>
</evidence>
<name>H3BAY9_LATCH</name>
<dbReference type="CDD" id="cd19063">
    <property type="entry name" value="LGIC_TM_5-HT3"/>
    <property type="match status" value="1"/>
</dbReference>
<dbReference type="InterPro" id="IPR006202">
    <property type="entry name" value="Neur_chan_lig-bd"/>
</dbReference>
<keyword evidence="12" id="KW-0628">Postsynaptic cell membrane</keyword>
<evidence type="ECO:0000256" key="24">
    <source>
        <dbReference type="ARBA" id="ARBA00078864"/>
    </source>
</evidence>
<evidence type="ECO:0000256" key="26">
    <source>
        <dbReference type="ARBA" id="ARBA00083210"/>
    </source>
</evidence>
<dbReference type="NCBIfam" id="TIGR00860">
    <property type="entry name" value="LIC"/>
    <property type="match status" value="1"/>
</dbReference>
<evidence type="ECO:0000256" key="3">
    <source>
        <dbReference type="ARBA" id="ARBA00022692"/>
    </source>
</evidence>
<evidence type="ECO:0000256" key="18">
    <source>
        <dbReference type="ARBA" id="ARBA00036239"/>
    </source>
</evidence>
<keyword evidence="31" id="KW-1185">Reference proteome</keyword>
<comment type="catalytic activity">
    <reaction evidence="16">
        <text>Mg(2+)(in) = Mg(2+)(out)</text>
        <dbReference type="Rhea" id="RHEA:29827"/>
        <dbReference type="ChEBI" id="CHEBI:18420"/>
    </reaction>
</comment>
<feature type="transmembrane region" description="Helical" evidence="27">
    <location>
        <begin position="199"/>
        <end position="222"/>
    </location>
</feature>
<dbReference type="HOGENOM" id="CLU_018074_5_0_1"/>
<dbReference type="PRINTS" id="PR01708">
    <property type="entry name" value="5HT3RECEPTOR"/>
</dbReference>
<dbReference type="InterPro" id="IPR006201">
    <property type="entry name" value="Neur_channel"/>
</dbReference>
<dbReference type="InterPro" id="IPR008132">
    <property type="entry name" value="5HT3_rcpt"/>
</dbReference>
<comment type="subcellular location">
    <subcellularLocation>
        <location evidence="15">Postsynaptic cell membrane</location>
        <topology evidence="15">Multi-pass membrane protein</topology>
    </subcellularLocation>
</comment>
<keyword evidence="14 27" id="KW-0407">Ion channel</keyword>
<comment type="similarity">
    <text evidence="21">Belongs to the ligand-gated ion channel (TC 1.A.9) family. 5-hydroxytryptamine receptor (TC 1.A.9.2) subfamily. HTR3A sub-subfamily.</text>
</comment>
<dbReference type="FunFam" id="1.20.58.390:FF:000020">
    <property type="entry name" value="5-hydroxytryptamine (serotonin) receptor 3A"/>
    <property type="match status" value="1"/>
</dbReference>
<protein>
    <recommendedName>
        <fullName evidence="23">5-hydroxytryptamine receptor 3A</fullName>
    </recommendedName>
    <alternativeName>
        <fullName evidence="25">5-hydroxytryptamine receptor 3</fullName>
    </alternativeName>
    <alternativeName>
        <fullName evidence="24">Serotonin receptor 3A</fullName>
    </alternativeName>
    <alternativeName>
        <fullName evidence="26">Serotonin-gated ion channel receptor</fullName>
    </alternativeName>
</protein>
<dbReference type="Pfam" id="PF02931">
    <property type="entry name" value="Neur_chan_LBD"/>
    <property type="match status" value="1"/>
</dbReference>
<evidence type="ECO:0000256" key="11">
    <source>
        <dbReference type="ARBA" id="ARBA00023180"/>
    </source>
</evidence>
<dbReference type="EMBL" id="AFYH01039844">
    <property type="status" value="NOT_ANNOTATED_CDS"/>
    <property type="molecule type" value="Genomic_DNA"/>
</dbReference>
<evidence type="ECO:0000256" key="14">
    <source>
        <dbReference type="ARBA" id="ARBA00023303"/>
    </source>
</evidence>
<reference evidence="30" key="2">
    <citation type="submission" date="2025-08" db="UniProtKB">
        <authorList>
            <consortium name="Ensembl"/>
        </authorList>
    </citation>
    <scope>IDENTIFICATION</scope>
</reference>
<dbReference type="InterPro" id="IPR018000">
    <property type="entry name" value="Neurotransmitter_ion_chnl_CS"/>
</dbReference>
<comment type="catalytic activity">
    <reaction evidence="19">
        <text>Ca(2+)(in) = Ca(2+)(out)</text>
        <dbReference type="Rhea" id="RHEA:29671"/>
        <dbReference type="ChEBI" id="CHEBI:29108"/>
    </reaction>
</comment>
<evidence type="ECO:0000259" key="29">
    <source>
        <dbReference type="Pfam" id="PF02932"/>
    </source>
</evidence>
<evidence type="ECO:0000256" key="23">
    <source>
        <dbReference type="ARBA" id="ARBA00068982"/>
    </source>
</evidence>
<keyword evidence="8 27" id="KW-0472">Membrane</keyword>
<keyword evidence="4" id="KW-0732">Signal</keyword>
<feature type="transmembrane region" description="Helical" evidence="27">
    <location>
        <begin position="416"/>
        <end position="439"/>
    </location>
</feature>
<feature type="domain" description="Neurotransmitter-gated ion-channel ligand-binding" evidence="28">
    <location>
        <begin position="2"/>
        <end position="198"/>
    </location>
</feature>
<evidence type="ECO:0000256" key="16">
    <source>
        <dbReference type="ARBA" id="ARBA00034269"/>
    </source>
</evidence>
<keyword evidence="3 27" id="KW-0812">Transmembrane</keyword>
<feature type="transmembrane region" description="Helical" evidence="27">
    <location>
        <begin position="234"/>
        <end position="251"/>
    </location>
</feature>
<evidence type="ECO:0000256" key="21">
    <source>
        <dbReference type="ARBA" id="ARBA00061202"/>
    </source>
</evidence>
<evidence type="ECO:0000259" key="28">
    <source>
        <dbReference type="Pfam" id="PF02931"/>
    </source>
</evidence>
<reference evidence="31" key="1">
    <citation type="submission" date="2011-08" db="EMBL/GenBank/DDBJ databases">
        <title>The draft genome of Latimeria chalumnae.</title>
        <authorList>
            <person name="Di Palma F."/>
            <person name="Alfoldi J."/>
            <person name="Johnson J."/>
            <person name="Berlin A."/>
            <person name="Gnerre S."/>
            <person name="Jaffe D."/>
            <person name="MacCallum I."/>
            <person name="Young S."/>
            <person name="Walker B.J."/>
            <person name="Lander E."/>
            <person name="Lindblad-Toh K."/>
        </authorList>
    </citation>
    <scope>NUCLEOTIDE SEQUENCE [LARGE SCALE GENOMIC DNA]</scope>
    <source>
        <strain evidence="31">Wild caught</strain>
    </source>
</reference>
<dbReference type="PANTHER" id="PTHR18945">
    <property type="entry name" value="NEUROTRANSMITTER GATED ION CHANNEL"/>
    <property type="match status" value="1"/>
</dbReference>
<evidence type="ECO:0000256" key="13">
    <source>
        <dbReference type="ARBA" id="ARBA00023286"/>
    </source>
</evidence>
<keyword evidence="2" id="KW-1003">Cell membrane</keyword>
<dbReference type="InterPro" id="IPR049944">
    <property type="entry name" value="LGIC_TM_5-HT3"/>
</dbReference>
<dbReference type="eggNOG" id="KOG3645">
    <property type="taxonomic scope" value="Eukaryota"/>
</dbReference>
<dbReference type="PROSITE" id="PS00236">
    <property type="entry name" value="NEUROTR_ION_CHANNEL"/>
    <property type="match status" value="1"/>
</dbReference>
<dbReference type="InterPro" id="IPR036734">
    <property type="entry name" value="Neur_chan_lig-bd_sf"/>
</dbReference>
<feature type="transmembrane region" description="Helical" evidence="27">
    <location>
        <begin position="263"/>
        <end position="286"/>
    </location>
</feature>
<proteinExistence type="inferred from homology"/>
<evidence type="ECO:0000256" key="17">
    <source>
        <dbReference type="ARBA" id="ARBA00034430"/>
    </source>
</evidence>
<keyword evidence="7 27" id="KW-0406">Ion transport</keyword>
<dbReference type="GO" id="GO:0004888">
    <property type="term" value="F:transmembrane signaling receptor activity"/>
    <property type="evidence" value="ECO:0007669"/>
    <property type="project" value="InterPro"/>
</dbReference>
<evidence type="ECO:0000256" key="7">
    <source>
        <dbReference type="ARBA" id="ARBA00023065"/>
    </source>
</evidence>
<dbReference type="SUPFAM" id="SSF90112">
    <property type="entry name" value="Neurotransmitter-gated ion-channel transmembrane pore"/>
    <property type="match status" value="1"/>
</dbReference>
<dbReference type="SUPFAM" id="SSF63712">
    <property type="entry name" value="Nicotinic receptor ligand binding domain-like"/>
    <property type="match status" value="1"/>
</dbReference>
<organism evidence="30 31">
    <name type="scientific">Latimeria chalumnae</name>
    <name type="common">Coelacanth</name>
    <dbReference type="NCBI Taxonomy" id="7897"/>
    <lineage>
        <taxon>Eukaryota</taxon>
        <taxon>Metazoa</taxon>
        <taxon>Chordata</taxon>
        <taxon>Craniata</taxon>
        <taxon>Vertebrata</taxon>
        <taxon>Euteleostomi</taxon>
        <taxon>Coelacanthiformes</taxon>
        <taxon>Coelacanthidae</taxon>
        <taxon>Latimeria</taxon>
    </lineage>
</organism>
<evidence type="ECO:0000256" key="12">
    <source>
        <dbReference type="ARBA" id="ARBA00023257"/>
    </source>
</evidence>
<evidence type="ECO:0000256" key="2">
    <source>
        <dbReference type="ARBA" id="ARBA00022475"/>
    </source>
</evidence>
<dbReference type="Gene3D" id="2.70.170.10">
    <property type="entry name" value="Neurotransmitter-gated ion-channel ligand-binding domain"/>
    <property type="match status" value="1"/>
</dbReference>
<dbReference type="EMBL" id="AFYH01039843">
    <property type="status" value="NOT_ANNOTATED_CDS"/>
    <property type="molecule type" value="Genomic_DNA"/>
</dbReference>
<dbReference type="PRINTS" id="PR00252">
    <property type="entry name" value="NRIONCHANNEL"/>
</dbReference>
<evidence type="ECO:0000256" key="1">
    <source>
        <dbReference type="ARBA" id="ARBA00022448"/>
    </source>
</evidence>
<evidence type="ECO:0000313" key="30">
    <source>
        <dbReference type="Ensembl" id="ENSLACP00000019060.1"/>
    </source>
</evidence>
<keyword evidence="10" id="KW-0675">Receptor</keyword>
<evidence type="ECO:0000256" key="22">
    <source>
        <dbReference type="ARBA" id="ARBA00061864"/>
    </source>
</evidence>
<comment type="function">
    <text evidence="20">Forms serotonin (5-hydroxytryptamine/5-HT3)-activated cation-selective channel complexes, which when activated cause fast, depolarizing responses in neurons.</text>
</comment>
<keyword evidence="6" id="KW-0770">Synapse</keyword>
<keyword evidence="1 27" id="KW-0813">Transport</keyword>
<evidence type="ECO:0000256" key="4">
    <source>
        <dbReference type="ARBA" id="ARBA00022729"/>
    </source>
</evidence>
<dbReference type="InterPro" id="IPR036719">
    <property type="entry name" value="Neuro-gated_channel_TM_sf"/>
</dbReference>
<evidence type="ECO:0000256" key="15">
    <source>
        <dbReference type="ARBA" id="ARBA00034104"/>
    </source>
</evidence>
<dbReference type="GO" id="GO:0045211">
    <property type="term" value="C:postsynaptic membrane"/>
    <property type="evidence" value="ECO:0007669"/>
    <property type="project" value="UniProtKB-SubCell"/>
</dbReference>
<dbReference type="GO" id="GO:0005230">
    <property type="term" value="F:extracellular ligand-gated monoatomic ion channel activity"/>
    <property type="evidence" value="ECO:0007669"/>
    <property type="project" value="InterPro"/>
</dbReference>
<evidence type="ECO:0000256" key="20">
    <source>
        <dbReference type="ARBA" id="ARBA00037540"/>
    </source>
</evidence>
<dbReference type="OMA" id="MFHVAIK"/>
<comment type="subunit">
    <text evidence="22">Forms homopentameric as well as heteropentameric serotonin-activated cation-selective channel complexes with HTR3B or HTR3C or HTR3D or HTR3E. The homomeric complex is functional but exhibits low conductance with modified voltage dependence, and decreased agonist and antagonist affinity. Heteropentameric complexes display properties which resemble that of neuronal serotonin-activated channels in vivo. Interacts with RIC3.</text>
</comment>
<sequence length="442" mass="51948">KFLRPVKNWTSPVQLNFSLTLYEIIGVNEKTHVITTYFWLREIWRNEFITWDPAEFGGLYQVSLPVDNIWVPDLYVYEFVEEDLSPQIPYLYINNTGEIRHTKPLRIVSSCNLDIFYFPFDIQICSLSFGPYLHTVKDITMVLHHTPELITATSKYHIQNKGEWELINIEAYVTEFKGEGETKKYEDLLFSLKIKRRPLLYLVNLVIPSTFLMVIDLLSFYLPIHETDRGTFKMTLLLGYTMFLLIMNDLLPNNAGGTPIIGIYFSVCLALMVISLLETIFITNILHQTCSRRQKVPKILRKITMKFIAKMICYVPMQIPENTEEKAHRKKRLVQVKKYNDCNESILVDSEVSEDYRVQEDGLQLSKNLQSLNAIHQFLKKISGDLFMIQHSINSHSEYNQKQGEWIKIAYIWDCLLFRIYLIFLSSFSVSIVTCWCMWYKQ</sequence>
<dbReference type="InterPro" id="IPR008133">
    <property type="entry name" value="5HT3_rcpt_A"/>
</dbReference>
<comment type="catalytic activity">
    <reaction evidence="17">
        <text>K(+)(in) = K(+)(out)</text>
        <dbReference type="Rhea" id="RHEA:29463"/>
        <dbReference type="ChEBI" id="CHEBI:29103"/>
    </reaction>
</comment>
<dbReference type="InParanoid" id="H3BAY9"/>
<evidence type="ECO:0000256" key="6">
    <source>
        <dbReference type="ARBA" id="ARBA00023018"/>
    </source>
</evidence>
<dbReference type="InterPro" id="IPR038050">
    <property type="entry name" value="Neuro_actylchol_rec"/>
</dbReference>
<evidence type="ECO:0000256" key="9">
    <source>
        <dbReference type="ARBA" id="ARBA00023157"/>
    </source>
</evidence>
<dbReference type="Gene3D" id="1.20.58.390">
    <property type="entry name" value="Neurotransmitter-gated ion-channel transmembrane domain"/>
    <property type="match status" value="1"/>
</dbReference>